<dbReference type="PANTHER" id="PTHR42852:SF6">
    <property type="entry name" value="THIOL:DISULFIDE INTERCHANGE PROTEIN DSBE"/>
    <property type="match status" value="1"/>
</dbReference>
<evidence type="ECO:0000313" key="6">
    <source>
        <dbReference type="EMBL" id="OOV86008.1"/>
    </source>
</evidence>
<dbReference type="GO" id="GO:0030313">
    <property type="term" value="C:cell envelope"/>
    <property type="evidence" value="ECO:0007669"/>
    <property type="project" value="UniProtKB-SubCell"/>
</dbReference>
<evidence type="ECO:0000313" key="7">
    <source>
        <dbReference type="Proteomes" id="UP000190064"/>
    </source>
</evidence>
<keyword evidence="3" id="KW-1015">Disulfide bond</keyword>
<dbReference type="Gene3D" id="3.40.30.10">
    <property type="entry name" value="Glutaredoxin"/>
    <property type="match status" value="1"/>
</dbReference>
<dbReference type="SUPFAM" id="SSF52833">
    <property type="entry name" value="Thioredoxin-like"/>
    <property type="match status" value="1"/>
</dbReference>
<dbReference type="InterPro" id="IPR013766">
    <property type="entry name" value="Thioredoxin_domain"/>
</dbReference>
<evidence type="ECO:0000259" key="5">
    <source>
        <dbReference type="PROSITE" id="PS51352"/>
    </source>
</evidence>
<dbReference type="InterPro" id="IPR036249">
    <property type="entry name" value="Thioredoxin-like_sf"/>
</dbReference>
<evidence type="ECO:0000256" key="1">
    <source>
        <dbReference type="ARBA" id="ARBA00004196"/>
    </source>
</evidence>
<dbReference type="Pfam" id="PF08534">
    <property type="entry name" value="Redoxin"/>
    <property type="match status" value="1"/>
</dbReference>
<dbReference type="PANTHER" id="PTHR42852">
    <property type="entry name" value="THIOL:DISULFIDE INTERCHANGE PROTEIN DSBE"/>
    <property type="match status" value="1"/>
</dbReference>
<name>A0A1T1H842_OCELI</name>
<dbReference type="Proteomes" id="UP000190064">
    <property type="component" value="Unassembled WGS sequence"/>
</dbReference>
<dbReference type="CDD" id="cd02966">
    <property type="entry name" value="TlpA_like_family"/>
    <property type="match status" value="1"/>
</dbReference>
<gene>
    <name evidence="6" type="ORF">BTA35_0216020</name>
</gene>
<dbReference type="InterPro" id="IPR050553">
    <property type="entry name" value="Thioredoxin_ResA/DsbE_sf"/>
</dbReference>
<sequence length="170" mass="18846">MIKRFARPLLWVGLTVLFVLAAMAALVALMEHKSGARPDVELKTLDEKVVTLDQIADGKPMVVNIWATWCPPCIREMPLLEQAQKANPDIVFVFVNQGEHSETVSAFLDNADLDLTYVLLDNRGQLAQVTASMALPTTLFYNAEGEQADVHRGELTESDLSVLLEQILQL</sequence>
<dbReference type="GO" id="GO:0016491">
    <property type="term" value="F:oxidoreductase activity"/>
    <property type="evidence" value="ECO:0007669"/>
    <property type="project" value="InterPro"/>
</dbReference>
<reference evidence="6" key="1">
    <citation type="submission" date="2017-02" db="EMBL/GenBank/DDBJ databases">
        <title>Draft Genome Sequence of the Salt Water Bacterium Oceanospirillum linum ATCC 11336.</title>
        <authorList>
            <person name="Trachtenberg A.M."/>
            <person name="Carney J.G."/>
            <person name="Linnane J.D."/>
            <person name="Rheaume B.A."/>
            <person name="Pitts N.L."/>
            <person name="Mykles D.L."/>
            <person name="Maclea K.S."/>
        </authorList>
    </citation>
    <scope>NUCLEOTIDE SEQUENCE [LARGE SCALE GENOMIC DNA]</scope>
    <source>
        <strain evidence="6">ATCC 11336</strain>
    </source>
</reference>
<dbReference type="InterPro" id="IPR013740">
    <property type="entry name" value="Redoxin"/>
</dbReference>
<comment type="subcellular location">
    <subcellularLocation>
        <location evidence="1">Cell envelope</location>
    </subcellularLocation>
</comment>
<comment type="caution">
    <text evidence="6">The sequence shown here is derived from an EMBL/GenBank/DDBJ whole genome shotgun (WGS) entry which is preliminary data.</text>
</comment>
<dbReference type="AlphaFoldDB" id="A0A1T1H842"/>
<dbReference type="RefSeq" id="WP_078320816.1">
    <property type="nucleotide sequence ID" value="NZ_FXTS01000011.1"/>
</dbReference>
<dbReference type="PROSITE" id="PS51352">
    <property type="entry name" value="THIOREDOXIN_2"/>
    <property type="match status" value="1"/>
</dbReference>
<protein>
    <recommendedName>
        <fullName evidence="5">Thioredoxin domain-containing protein</fullName>
    </recommendedName>
</protein>
<dbReference type="STRING" id="966.BTA35_0216020"/>
<organism evidence="6 7">
    <name type="scientific">Oceanospirillum linum</name>
    <dbReference type="NCBI Taxonomy" id="966"/>
    <lineage>
        <taxon>Bacteria</taxon>
        <taxon>Pseudomonadati</taxon>
        <taxon>Pseudomonadota</taxon>
        <taxon>Gammaproteobacteria</taxon>
        <taxon>Oceanospirillales</taxon>
        <taxon>Oceanospirillaceae</taxon>
        <taxon>Oceanospirillum</taxon>
    </lineage>
</organism>
<proteinExistence type="predicted"/>
<keyword evidence="7" id="KW-1185">Reference proteome</keyword>
<accession>A0A1T1H842</accession>
<feature type="domain" description="Thioredoxin" evidence="5">
    <location>
        <begin position="31"/>
        <end position="169"/>
    </location>
</feature>
<evidence type="ECO:0000256" key="2">
    <source>
        <dbReference type="ARBA" id="ARBA00022748"/>
    </source>
</evidence>
<evidence type="ECO:0000256" key="3">
    <source>
        <dbReference type="ARBA" id="ARBA00023157"/>
    </source>
</evidence>
<keyword evidence="2" id="KW-0201">Cytochrome c-type biogenesis</keyword>
<dbReference type="EMBL" id="MTSD02000010">
    <property type="protein sequence ID" value="OOV86008.1"/>
    <property type="molecule type" value="Genomic_DNA"/>
</dbReference>
<dbReference type="GO" id="GO:0017004">
    <property type="term" value="P:cytochrome complex assembly"/>
    <property type="evidence" value="ECO:0007669"/>
    <property type="project" value="UniProtKB-KW"/>
</dbReference>
<evidence type="ECO:0000256" key="4">
    <source>
        <dbReference type="ARBA" id="ARBA00023284"/>
    </source>
</evidence>
<keyword evidence="4" id="KW-0676">Redox-active center</keyword>